<sequence length="61" mass="6590">MEALSEKFGNLDLIFVESGGDNLSATFSPELADLTIYVIDVAEGEKIPRKGGPGITKSDFW</sequence>
<feature type="domain" description="CobW/HypB/UreG nucleotide-binding" evidence="6">
    <location>
        <begin position="1"/>
        <end position="60"/>
    </location>
</feature>
<evidence type="ECO:0000256" key="2">
    <source>
        <dbReference type="ARBA" id="ARBA00022741"/>
    </source>
</evidence>
<organism evidence="7 8">
    <name type="scientific">Klebsiella pneumoniae</name>
    <dbReference type="NCBI Taxonomy" id="573"/>
    <lineage>
        <taxon>Bacteria</taxon>
        <taxon>Pseudomonadati</taxon>
        <taxon>Pseudomonadota</taxon>
        <taxon>Gammaproteobacteria</taxon>
        <taxon>Enterobacterales</taxon>
        <taxon>Enterobacteriaceae</taxon>
        <taxon>Klebsiella/Raoultella group</taxon>
        <taxon>Klebsiella</taxon>
        <taxon>Klebsiella pneumoniae complex</taxon>
    </lineage>
</organism>
<evidence type="ECO:0000259" key="6">
    <source>
        <dbReference type="Pfam" id="PF02492"/>
    </source>
</evidence>
<proteinExistence type="inferred from homology"/>
<keyword evidence="2" id="KW-0547">Nucleotide-binding</keyword>
<dbReference type="Pfam" id="PF02492">
    <property type="entry name" value="cobW"/>
    <property type="match status" value="1"/>
</dbReference>
<dbReference type="SUPFAM" id="SSF52540">
    <property type="entry name" value="P-loop containing nucleoside triphosphate hydrolases"/>
    <property type="match status" value="1"/>
</dbReference>
<dbReference type="AlphaFoldDB" id="A0A2X3CUH8"/>
<dbReference type="Gene3D" id="3.40.50.300">
    <property type="entry name" value="P-loop containing nucleotide triphosphate hydrolases"/>
    <property type="match status" value="1"/>
</dbReference>
<dbReference type="PANTHER" id="PTHR31715:SF0">
    <property type="entry name" value="UREASE ACCESSORY PROTEIN G"/>
    <property type="match status" value="1"/>
</dbReference>
<reference evidence="7 8" key="1">
    <citation type="submission" date="2018-06" db="EMBL/GenBank/DDBJ databases">
        <authorList>
            <consortium name="Pathogen Informatics"/>
            <person name="Doyle S."/>
        </authorList>
    </citation>
    <scope>NUCLEOTIDE SEQUENCE [LARGE SCALE GENOMIC DNA]</scope>
    <source>
        <strain evidence="7 8">NCTC9601</strain>
    </source>
</reference>
<keyword evidence="5" id="KW-0143">Chaperone</keyword>
<name>A0A2X3CUH8_KLEPN</name>
<dbReference type="GO" id="GO:0003924">
    <property type="term" value="F:GTPase activity"/>
    <property type="evidence" value="ECO:0007669"/>
    <property type="project" value="InterPro"/>
</dbReference>
<evidence type="ECO:0000256" key="3">
    <source>
        <dbReference type="ARBA" id="ARBA00022988"/>
    </source>
</evidence>
<dbReference type="InterPro" id="IPR027417">
    <property type="entry name" value="P-loop_NTPase"/>
</dbReference>
<gene>
    <name evidence="7" type="primary">ureG_2</name>
    <name evidence="7" type="ORF">NCTC9601_03980</name>
</gene>
<accession>A0A2X3CUH8</accession>
<evidence type="ECO:0000313" key="8">
    <source>
        <dbReference type="Proteomes" id="UP000251123"/>
    </source>
</evidence>
<dbReference type="Proteomes" id="UP000251123">
    <property type="component" value="Unassembled WGS sequence"/>
</dbReference>
<dbReference type="PANTHER" id="PTHR31715">
    <property type="entry name" value="UREASE ACCESSORY PROTEIN G"/>
    <property type="match status" value="1"/>
</dbReference>
<dbReference type="GO" id="GO:0016151">
    <property type="term" value="F:nickel cation binding"/>
    <property type="evidence" value="ECO:0007669"/>
    <property type="project" value="InterPro"/>
</dbReference>
<evidence type="ECO:0000256" key="1">
    <source>
        <dbReference type="ARBA" id="ARBA00005732"/>
    </source>
</evidence>
<dbReference type="InterPro" id="IPR003495">
    <property type="entry name" value="CobW/HypB/UreG_nucleotide-bd"/>
</dbReference>
<keyword evidence="3" id="KW-0996">Nickel insertion</keyword>
<dbReference type="EMBL" id="UASN01000022">
    <property type="protein sequence ID" value="SQC16284.1"/>
    <property type="molecule type" value="Genomic_DNA"/>
</dbReference>
<dbReference type="GO" id="GO:0043419">
    <property type="term" value="P:urea catabolic process"/>
    <property type="evidence" value="ECO:0007669"/>
    <property type="project" value="InterPro"/>
</dbReference>
<keyword evidence="4" id="KW-0342">GTP-binding</keyword>
<protein>
    <submittedName>
        <fullName evidence="7">Putative urease accessory protein</fullName>
    </submittedName>
</protein>
<dbReference type="InterPro" id="IPR004400">
    <property type="entry name" value="UreG"/>
</dbReference>
<evidence type="ECO:0000256" key="5">
    <source>
        <dbReference type="ARBA" id="ARBA00023186"/>
    </source>
</evidence>
<dbReference type="GO" id="GO:0005525">
    <property type="term" value="F:GTP binding"/>
    <property type="evidence" value="ECO:0007669"/>
    <property type="project" value="UniProtKB-KW"/>
</dbReference>
<comment type="similarity">
    <text evidence="1">Belongs to the SIMIBI class G3E GTPase family. UreG subfamily.</text>
</comment>
<evidence type="ECO:0000313" key="7">
    <source>
        <dbReference type="EMBL" id="SQC16284.1"/>
    </source>
</evidence>
<evidence type="ECO:0000256" key="4">
    <source>
        <dbReference type="ARBA" id="ARBA00023134"/>
    </source>
</evidence>